<proteinExistence type="inferred from homology"/>
<keyword evidence="10 12" id="KW-0520">NAD</keyword>
<dbReference type="SUPFAM" id="SSF54862">
    <property type="entry name" value="4Fe-4S ferredoxins"/>
    <property type="match status" value="1"/>
</dbReference>
<dbReference type="Pfam" id="PF22151">
    <property type="entry name" value="Fer4_NDSU1"/>
    <property type="match status" value="1"/>
</dbReference>
<dbReference type="PROSITE" id="PS00641">
    <property type="entry name" value="COMPLEX1_75K_1"/>
    <property type="match status" value="1"/>
</dbReference>
<dbReference type="Gene3D" id="3.40.228.10">
    <property type="entry name" value="Dimethylsulfoxide Reductase, domain 2"/>
    <property type="match status" value="1"/>
</dbReference>
<dbReference type="InterPro" id="IPR054351">
    <property type="entry name" value="NADH_UbQ_OxRdtase_ferredoxin"/>
</dbReference>
<dbReference type="FunFam" id="3.30.70.20:FF:000002">
    <property type="entry name" value="NADH-ubiquinone oxidoreductase 75 kDa subunit"/>
    <property type="match status" value="1"/>
</dbReference>
<evidence type="ECO:0000256" key="12">
    <source>
        <dbReference type="RuleBase" id="RU003525"/>
    </source>
</evidence>
<dbReference type="InterPro" id="IPR006963">
    <property type="entry name" value="Mopterin_OxRdtase_4Fe-4S_dom"/>
</dbReference>
<dbReference type="FunFam" id="3.10.20.740:FF:000001">
    <property type="entry name" value="NADH-quinone oxidoreductase subunit G"/>
    <property type="match status" value="1"/>
</dbReference>
<dbReference type="GO" id="GO:0046872">
    <property type="term" value="F:metal ion binding"/>
    <property type="evidence" value="ECO:0007669"/>
    <property type="project" value="UniProtKB-UniRule"/>
</dbReference>
<comment type="function">
    <text evidence="12">NDH-1 shuttles electrons from NADH, via FMN and iron-sulfur (Fe-S) centers, to quinones in the respiratory chain. Couples the redox reaction to proton translocation (for every two electrons transferred, four hydrogen ions are translocated across the cytoplasmic membrane), and thus conserves the redox energy in a proton gradient.</text>
</comment>
<dbReference type="AlphaFoldDB" id="A0A1H5VKR4"/>
<dbReference type="PROSITE" id="PS51085">
    <property type="entry name" value="2FE2S_FER_2"/>
    <property type="match status" value="1"/>
</dbReference>
<dbReference type="Gene3D" id="3.40.50.740">
    <property type="match status" value="2"/>
</dbReference>
<gene>
    <name evidence="13" type="ORF">Tchl_2925</name>
</gene>
<keyword evidence="5 12" id="KW-0874">Quinone</keyword>
<dbReference type="SUPFAM" id="SSF50692">
    <property type="entry name" value="ADC-like"/>
    <property type="match status" value="1"/>
</dbReference>
<dbReference type="InterPro" id="IPR009010">
    <property type="entry name" value="Asp_de-COase-like_dom_sf"/>
</dbReference>
<dbReference type="GO" id="GO:0048038">
    <property type="term" value="F:quinone binding"/>
    <property type="evidence" value="ECO:0007669"/>
    <property type="project" value="UniProtKB-UniRule"/>
</dbReference>
<dbReference type="NCBIfam" id="TIGR01973">
    <property type="entry name" value="NuoG"/>
    <property type="match status" value="1"/>
</dbReference>
<dbReference type="PROSITE" id="PS51669">
    <property type="entry name" value="4FE4S_MOW_BIS_MGD"/>
    <property type="match status" value="1"/>
</dbReference>
<evidence type="ECO:0000256" key="5">
    <source>
        <dbReference type="ARBA" id="ARBA00022719"/>
    </source>
</evidence>
<evidence type="ECO:0000256" key="6">
    <source>
        <dbReference type="ARBA" id="ARBA00022723"/>
    </source>
</evidence>
<keyword evidence="4 12" id="KW-0001">2Fe-2S</keyword>
<evidence type="ECO:0000256" key="9">
    <source>
        <dbReference type="ARBA" id="ARBA00023014"/>
    </source>
</evidence>
<evidence type="ECO:0000256" key="7">
    <source>
        <dbReference type="ARBA" id="ARBA00022967"/>
    </source>
</evidence>
<keyword evidence="13" id="KW-0560">Oxidoreductase</keyword>
<accession>A0A1H5VKR4</accession>
<keyword evidence="14" id="KW-1185">Reference proteome</keyword>
<dbReference type="SMART" id="SM00929">
    <property type="entry name" value="NADH-G_4Fe-4S_3"/>
    <property type="match status" value="1"/>
</dbReference>
<dbReference type="KEGG" id="tcl:Tchl_2925"/>
<dbReference type="RefSeq" id="WP_075149057.1">
    <property type="nucleotide sequence ID" value="NZ_CP018839.1"/>
</dbReference>
<evidence type="ECO:0000256" key="1">
    <source>
        <dbReference type="ARBA" id="ARBA00001966"/>
    </source>
</evidence>
<comment type="cofactor">
    <cofactor evidence="12">
        <name>[2Fe-2S] cluster</name>
        <dbReference type="ChEBI" id="CHEBI:190135"/>
    </cofactor>
    <text evidence="12">Binds 1 [2Fe-2S] cluster per subunit.</text>
</comment>
<dbReference type="STRING" id="96773.Tchl_2925"/>
<comment type="catalytic activity">
    <reaction evidence="11 12">
        <text>a quinone + NADH + 5 H(+)(in) = a quinol + NAD(+) + 4 H(+)(out)</text>
        <dbReference type="Rhea" id="RHEA:57888"/>
        <dbReference type="ChEBI" id="CHEBI:15378"/>
        <dbReference type="ChEBI" id="CHEBI:24646"/>
        <dbReference type="ChEBI" id="CHEBI:57540"/>
        <dbReference type="ChEBI" id="CHEBI:57945"/>
        <dbReference type="ChEBI" id="CHEBI:132124"/>
    </reaction>
</comment>
<evidence type="ECO:0000256" key="2">
    <source>
        <dbReference type="ARBA" id="ARBA00005404"/>
    </source>
</evidence>
<dbReference type="GO" id="GO:0051539">
    <property type="term" value="F:4 iron, 4 sulfur cluster binding"/>
    <property type="evidence" value="ECO:0007669"/>
    <property type="project" value="UniProtKB-KW"/>
</dbReference>
<dbReference type="InterPro" id="IPR050123">
    <property type="entry name" value="Prok_molybdopt-oxidoreductase"/>
</dbReference>
<dbReference type="InterPro" id="IPR010228">
    <property type="entry name" value="NADH_UbQ_OxRdtase_Gsu"/>
</dbReference>
<dbReference type="GO" id="GO:0042773">
    <property type="term" value="P:ATP synthesis coupled electron transport"/>
    <property type="evidence" value="ECO:0007669"/>
    <property type="project" value="InterPro"/>
</dbReference>
<dbReference type="EC" id="7.1.1.-" evidence="12"/>
<dbReference type="EMBL" id="CP018839">
    <property type="protein sequence ID" value="APR05741.1"/>
    <property type="molecule type" value="Genomic_DNA"/>
</dbReference>
<keyword evidence="9 12" id="KW-0411">Iron-sulfur</keyword>
<keyword evidence="13" id="KW-0830">Ubiquinone</keyword>
<keyword evidence="8 12" id="KW-0408">Iron</keyword>
<dbReference type="InterPro" id="IPR019574">
    <property type="entry name" value="NADH_UbQ_OxRdtase_Gsu_4Fe4S-bd"/>
</dbReference>
<comment type="similarity">
    <text evidence="2 12">Belongs to the complex I 75 kDa subunit family.</text>
</comment>
<dbReference type="PROSITE" id="PS51839">
    <property type="entry name" value="4FE4S_HC3"/>
    <property type="match status" value="1"/>
</dbReference>
<dbReference type="SUPFAM" id="SSF54292">
    <property type="entry name" value="2Fe-2S ferredoxin-like"/>
    <property type="match status" value="1"/>
</dbReference>
<dbReference type="InterPro" id="IPR000283">
    <property type="entry name" value="NADH_UbQ_OxRdtase_75kDa_su_CS"/>
</dbReference>
<evidence type="ECO:0000256" key="4">
    <source>
        <dbReference type="ARBA" id="ARBA00022714"/>
    </source>
</evidence>
<dbReference type="PANTHER" id="PTHR43105:SF13">
    <property type="entry name" value="NADH-UBIQUINONE OXIDOREDUCTASE 75 KDA SUBUNIT, MITOCHONDRIAL"/>
    <property type="match status" value="1"/>
</dbReference>
<dbReference type="PROSITE" id="PS00643">
    <property type="entry name" value="COMPLEX1_75K_3"/>
    <property type="match status" value="1"/>
</dbReference>
<dbReference type="Gene3D" id="3.10.20.740">
    <property type="match status" value="1"/>
</dbReference>
<dbReference type="SUPFAM" id="SSF53706">
    <property type="entry name" value="Formate dehydrogenase/DMSO reductase, domains 1-3"/>
    <property type="match status" value="1"/>
</dbReference>
<dbReference type="GO" id="GO:0016020">
    <property type="term" value="C:membrane"/>
    <property type="evidence" value="ECO:0007669"/>
    <property type="project" value="InterPro"/>
</dbReference>
<reference evidence="13 14" key="1">
    <citation type="submission" date="2016-12" db="EMBL/GenBank/DDBJ databases">
        <title>Complete genome sequence of Thauera chlorobenzoica, a Betaproteobacterium degrading haloaromatics anaerobically to CO2 and halides.</title>
        <authorList>
            <person name="Goris T."/>
            <person name="Mergelsberg M."/>
            <person name="Boll M."/>
        </authorList>
    </citation>
    <scope>NUCLEOTIDE SEQUENCE [LARGE SCALE GENOMIC DNA]</scope>
    <source>
        <strain evidence="13 14">3CB1</strain>
    </source>
</reference>
<dbReference type="PROSITE" id="PS00642">
    <property type="entry name" value="COMPLEX1_75K_2"/>
    <property type="match status" value="1"/>
</dbReference>
<evidence type="ECO:0000313" key="13">
    <source>
        <dbReference type="EMBL" id="APR05741.1"/>
    </source>
</evidence>
<comment type="cofactor">
    <cofactor evidence="1 12">
        <name>[4Fe-4S] cluster</name>
        <dbReference type="ChEBI" id="CHEBI:49883"/>
    </cofactor>
</comment>
<dbReference type="InterPro" id="IPR036010">
    <property type="entry name" value="2Fe-2S_ferredoxin-like_sf"/>
</dbReference>
<dbReference type="CDD" id="cd02772">
    <property type="entry name" value="MopB_NDH-1_NuoG2"/>
    <property type="match status" value="1"/>
</dbReference>
<evidence type="ECO:0000256" key="10">
    <source>
        <dbReference type="ARBA" id="ARBA00023027"/>
    </source>
</evidence>
<keyword evidence="7 12" id="KW-1278">Translocase</keyword>
<dbReference type="InterPro" id="IPR001041">
    <property type="entry name" value="2Fe-2S_ferredoxin-type"/>
</dbReference>
<sequence>MLEIEIDGKQVQVNDGSTVMDAAVVAGAYIPHFCYHKKLSIAASCRMCLVQVEKAPKPLPACATPVTNGMKVWTHSEQAVKAQKGVMEFLLINHPLDCPICDQGGECQLQDLAVGYGSSASRYQEEKRVVFNKNLGALVSTDMTRCINCTRCVRFTTEIAGEMEMGQAFRGEHAEIMPFIERTIDTELSGNIIDLCPVGALTSKPFRFAARTWELSRRKSVSPHDALGANLIVQTKHDTVKRVLPLENEELNECWLSDKDRFSYEALASEQRLTTPMIKQGGQWKAVDWQVALEFAATGLRGIAKDHGAAALGALASPHSTVEELYLLQKLMRGLGSENVDFRLRQADFRADGKRAGAPWLGMPVAGVADLNRLLVIGSFLRKDAPLLAQRVRQAAKKGLHVSAVGPNAEEWLIPVRNRALVAPSAMVATLAQVVVALAREKGAEVSPALLGKLPDTVADEALAIAQSLASGRKVAVWLGSLAAHHGRASELQMLAQEIARLTAGSFGFIGEAANSVGGYLAGAVPGADGLDAAAMIEQPRKAYVVLGAEPDLDFANPAATMAAMSSAQLVVGLSAFDSPALRAVADVLLPIAPFSETSGTFVNCEGRAQSFTAVARPLGDVRPGWKVLRVLGNLLSLEGFGYDDSEAVRAQALPADLAAALDNGIEGVVVSSASAAANALERVADVPIYFADALVRRAPSLQKTRDAAAPVARIAPATLAALGLAAGQKIRVVQGGGGAELTVQADAGLAAGCVRVAAAHSSTAALGAMSGELSVERV</sequence>
<evidence type="ECO:0000256" key="11">
    <source>
        <dbReference type="ARBA" id="ARBA00047712"/>
    </source>
</evidence>
<dbReference type="GO" id="GO:0051537">
    <property type="term" value="F:2 iron, 2 sulfur cluster binding"/>
    <property type="evidence" value="ECO:0007669"/>
    <property type="project" value="UniProtKB-UniRule"/>
</dbReference>
<dbReference type="GO" id="GO:0008137">
    <property type="term" value="F:NADH dehydrogenase (ubiquinone) activity"/>
    <property type="evidence" value="ECO:0007669"/>
    <property type="project" value="UniProtKB-UniRule"/>
</dbReference>
<dbReference type="OrthoDB" id="7376058at2"/>
<dbReference type="PANTHER" id="PTHR43105">
    <property type="entry name" value="RESPIRATORY NITRATE REDUCTASE"/>
    <property type="match status" value="1"/>
</dbReference>
<organism evidence="13 14">
    <name type="scientific">Thauera chlorobenzoica</name>
    <dbReference type="NCBI Taxonomy" id="96773"/>
    <lineage>
        <taxon>Bacteria</taxon>
        <taxon>Pseudomonadati</taxon>
        <taxon>Pseudomonadota</taxon>
        <taxon>Betaproteobacteria</taxon>
        <taxon>Rhodocyclales</taxon>
        <taxon>Zoogloeaceae</taxon>
        <taxon>Thauera</taxon>
    </lineage>
</organism>
<evidence type="ECO:0000256" key="3">
    <source>
        <dbReference type="ARBA" id="ARBA00022485"/>
    </source>
</evidence>
<name>A0A1H5VKR4_9RHOO</name>
<dbReference type="GO" id="GO:0016651">
    <property type="term" value="F:oxidoreductase activity, acting on NAD(P)H"/>
    <property type="evidence" value="ECO:0007669"/>
    <property type="project" value="InterPro"/>
</dbReference>
<dbReference type="Gene3D" id="3.30.70.20">
    <property type="match status" value="1"/>
</dbReference>
<evidence type="ECO:0000313" key="14">
    <source>
        <dbReference type="Proteomes" id="UP000185739"/>
    </source>
</evidence>
<protein>
    <recommendedName>
        <fullName evidence="12">NADH-quinone oxidoreductase</fullName>
        <ecNumber evidence="12">7.1.1.-</ecNumber>
    </recommendedName>
</protein>
<dbReference type="Proteomes" id="UP000185739">
    <property type="component" value="Chromosome"/>
</dbReference>
<dbReference type="Pfam" id="PF10588">
    <property type="entry name" value="NADH-G_4Fe-4S_3"/>
    <property type="match status" value="1"/>
</dbReference>
<evidence type="ECO:0000256" key="8">
    <source>
        <dbReference type="ARBA" id="ARBA00023004"/>
    </source>
</evidence>
<dbReference type="CDD" id="cd00207">
    <property type="entry name" value="fer2"/>
    <property type="match status" value="1"/>
</dbReference>
<dbReference type="Pfam" id="PF00384">
    <property type="entry name" value="Molybdopterin"/>
    <property type="match status" value="1"/>
</dbReference>
<dbReference type="Pfam" id="PF22117">
    <property type="entry name" value="Fer4_Nqo3"/>
    <property type="match status" value="1"/>
</dbReference>
<keyword evidence="6 12" id="KW-0479">Metal-binding</keyword>
<dbReference type="Pfam" id="PF13510">
    <property type="entry name" value="Fer2_4"/>
    <property type="match status" value="1"/>
</dbReference>
<keyword evidence="3 12" id="KW-0004">4Fe-4S</keyword>
<dbReference type="InterPro" id="IPR006656">
    <property type="entry name" value="Mopterin_OxRdtase"/>
</dbReference>